<dbReference type="PROSITE" id="PS51257">
    <property type="entry name" value="PROKAR_LIPOPROTEIN"/>
    <property type="match status" value="1"/>
</dbReference>
<dbReference type="STRING" id="1121338.CLTEP_17950"/>
<dbReference type="Proteomes" id="UP000075531">
    <property type="component" value="Unassembled WGS sequence"/>
</dbReference>
<evidence type="ECO:0008006" key="5">
    <source>
        <dbReference type="Google" id="ProtNLM"/>
    </source>
</evidence>
<dbReference type="PATRIC" id="fig|1121338.3.peg.1837"/>
<keyword evidence="4" id="KW-1185">Reference proteome</keyword>
<dbReference type="EMBL" id="LTBA01000020">
    <property type="protein sequence ID" value="KYH34296.1"/>
    <property type="molecule type" value="Genomic_DNA"/>
</dbReference>
<feature type="region of interest" description="Disordered" evidence="1">
    <location>
        <begin position="27"/>
        <end position="59"/>
    </location>
</feature>
<evidence type="ECO:0000256" key="2">
    <source>
        <dbReference type="SAM" id="SignalP"/>
    </source>
</evidence>
<evidence type="ECO:0000313" key="3">
    <source>
        <dbReference type="EMBL" id="KYH34296.1"/>
    </source>
</evidence>
<comment type="caution">
    <text evidence="3">The sequence shown here is derived from an EMBL/GenBank/DDBJ whole genome shotgun (WGS) entry which is preliminary data.</text>
</comment>
<reference evidence="3 4" key="1">
    <citation type="submission" date="2016-02" db="EMBL/GenBank/DDBJ databases">
        <title>Genome sequence of Clostridium tepidiprofundi DSM 19306.</title>
        <authorList>
            <person name="Poehlein A."/>
            <person name="Daniel R."/>
        </authorList>
    </citation>
    <scope>NUCLEOTIDE SEQUENCE [LARGE SCALE GENOMIC DNA]</scope>
    <source>
        <strain evidence="3 4">DSM 19306</strain>
    </source>
</reference>
<keyword evidence="2" id="KW-0732">Signal</keyword>
<proteinExistence type="predicted"/>
<dbReference type="RefSeq" id="WP_066825602.1">
    <property type="nucleotide sequence ID" value="NZ_LTBA01000020.1"/>
</dbReference>
<dbReference type="AlphaFoldDB" id="A0A151B326"/>
<organism evidence="3 4">
    <name type="scientific">Clostridium tepidiprofundi DSM 19306</name>
    <dbReference type="NCBI Taxonomy" id="1121338"/>
    <lineage>
        <taxon>Bacteria</taxon>
        <taxon>Bacillati</taxon>
        <taxon>Bacillota</taxon>
        <taxon>Clostridia</taxon>
        <taxon>Eubacteriales</taxon>
        <taxon>Clostridiaceae</taxon>
        <taxon>Clostridium</taxon>
    </lineage>
</organism>
<gene>
    <name evidence="3" type="ORF">CLTEP_17950</name>
</gene>
<dbReference type="OrthoDB" id="9832953at2"/>
<sequence>MKTSKKIMVAGLIGAMTLTTVACSTGTGKKAENVKNPTSVEASKTVKPKVKTDKSDETKVNAENSKYAVEKVFEKPELLKEFTNKDVDYATYLKSEPFKAIFLDKDNKLLQEIDVYTLPNAKDSTALYLYLKEDKVVNAKLDEFNGDIDTQAYDYDTLVCSTDVEKQAKEADFPYDLAKKKDEAEKELKSKFEGKSLDELNKILKVYVPYQRYSRKDTDKTLDVYMIVSEEGYTASSTVNVIVKDNKIEKLYVDDSYRPSKSPIDVLKAAK</sequence>
<feature type="signal peptide" evidence="2">
    <location>
        <begin position="1"/>
        <end position="22"/>
    </location>
</feature>
<evidence type="ECO:0000256" key="1">
    <source>
        <dbReference type="SAM" id="MobiDB-lite"/>
    </source>
</evidence>
<feature type="chain" id="PRO_5038773739" description="Lipoprotein" evidence="2">
    <location>
        <begin position="23"/>
        <end position="271"/>
    </location>
</feature>
<evidence type="ECO:0000313" key="4">
    <source>
        <dbReference type="Proteomes" id="UP000075531"/>
    </source>
</evidence>
<protein>
    <recommendedName>
        <fullName evidence="5">Lipoprotein</fullName>
    </recommendedName>
</protein>
<feature type="compositionally biased region" description="Basic and acidic residues" evidence="1">
    <location>
        <begin position="50"/>
        <end position="59"/>
    </location>
</feature>
<accession>A0A151B326</accession>
<name>A0A151B326_9CLOT</name>